<accession>A0ABR6BD98</accession>
<dbReference type="PANTHER" id="PTHR33371">
    <property type="entry name" value="INTERMEMBRANE PHOSPHOLIPID TRANSPORT SYSTEM BINDING PROTEIN MLAD-RELATED"/>
    <property type="match status" value="1"/>
</dbReference>
<keyword evidence="1" id="KW-1133">Transmembrane helix</keyword>
<dbReference type="InterPro" id="IPR052336">
    <property type="entry name" value="MlaD_Phospholipid_Transporter"/>
</dbReference>
<evidence type="ECO:0000259" key="2">
    <source>
        <dbReference type="Pfam" id="PF02470"/>
    </source>
</evidence>
<keyword evidence="1" id="KW-0812">Transmembrane</keyword>
<keyword evidence="5" id="KW-1185">Reference proteome</keyword>
<reference evidence="4 5" key="1">
    <citation type="submission" date="2020-08" db="EMBL/GenBank/DDBJ databases">
        <title>Genomic Encyclopedia of Archaeal and Bacterial Type Strains, Phase II (KMG-II): from individual species to whole genera.</title>
        <authorList>
            <person name="Goeker M."/>
        </authorList>
    </citation>
    <scope>NUCLEOTIDE SEQUENCE [LARGE SCALE GENOMIC DNA]</scope>
    <source>
        <strain evidence="4 5">DSM 43850</strain>
    </source>
</reference>
<dbReference type="Pfam" id="PF02470">
    <property type="entry name" value="MlaD"/>
    <property type="match status" value="1"/>
</dbReference>
<dbReference type="InterPro" id="IPR005693">
    <property type="entry name" value="Mce"/>
</dbReference>
<comment type="caution">
    <text evidence="4">The sequence shown here is derived from an EMBL/GenBank/DDBJ whole genome shotgun (WGS) entry which is preliminary data.</text>
</comment>
<proteinExistence type="predicted"/>
<dbReference type="NCBIfam" id="TIGR00996">
    <property type="entry name" value="Mtu_fam_mce"/>
    <property type="match status" value="1"/>
</dbReference>
<protein>
    <submittedName>
        <fullName evidence="4">Phospholipid/cholesterol/gamma-HCH transport system substrate-binding protein</fullName>
    </submittedName>
</protein>
<dbReference type="Pfam" id="PF11887">
    <property type="entry name" value="Mce4_CUP1"/>
    <property type="match status" value="1"/>
</dbReference>
<sequence length="399" mass="43075">MNAPKLVQQLVGLVYLLVIALAVWFAVAVYRKDLVPVAMVTLRTDHVGNQLHTDAEVKVRGVVVGEVRAVRTEGNGAVVDLALRPDMIGDIPRNVAARLLPKTLFGERYVNLVPPSNADPRRLAAGDVIGQDRSSAAVEVEKVLGDLVPMLQAVQPQKLASILSTMAQVLSGRGQDLGQTLKWLSADLAQFNPKLAEFDTDMEQLAKLTDNYDQIAPQILQTLSDLTTTSRTVVDQRDQLTQLYANLTSSSQELADFFAKNGGNIIRLSQTSLPTLQTLARYSPEYPCLLRSLTAIEPLMDKVLGKGTGQPGLHVSVQVVQPQGKYVPGRDTPSYRDSGGPACYPSPGGNGFGLANSVQENDFLRQLVAPAVGEQPSDLPGWSSVLLGSLYRGTEVTVR</sequence>
<dbReference type="PANTHER" id="PTHR33371:SF19">
    <property type="entry name" value="MCE-FAMILY PROTEIN MCE4A"/>
    <property type="match status" value="1"/>
</dbReference>
<evidence type="ECO:0000313" key="5">
    <source>
        <dbReference type="Proteomes" id="UP000517916"/>
    </source>
</evidence>
<dbReference type="InterPro" id="IPR003399">
    <property type="entry name" value="Mce/MlaD"/>
</dbReference>
<feature type="transmembrane region" description="Helical" evidence="1">
    <location>
        <begin position="6"/>
        <end position="30"/>
    </location>
</feature>
<evidence type="ECO:0000256" key="1">
    <source>
        <dbReference type="SAM" id="Phobius"/>
    </source>
</evidence>
<keyword evidence="1" id="KW-0472">Membrane</keyword>
<dbReference type="RefSeq" id="WP_182837098.1">
    <property type="nucleotide sequence ID" value="NZ_BAAABQ010000010.1"/>
</dbReference>
<evidence type="ECO:0000259" key="3">
    <source>
        <dbReference type="Pfam" id="PF11887"/>
    </source>
</evidence>
<name>A0ABR6BD98_9PSEU</name>
<organism evidence="4 5">
    <name type="scientific">Kutzneria viridogrisea</name>
    <dbReference type="NCBI Taxonomy" id="47990"/>
    <lineage>
        <taxon>Bacteria</taxon>
        <taxon>Bacillati</taxon>
        <taxon>Actinomycetota</taxon>
        <taxon>Actinomycetes</taxon>
        <taxon>Pseudonocardiales</taxon>
        <taxon>Pseudonocardiaceae</taxon>
        <taxon>Kutzneria</taxon>
    </lineage>
</organism>
<gene>
    <name evidence="4" type="ORF">BC739_002047</name>
</gene>
<feature type="domain" description="Mammalian cell entry C-terminal" evidence="3">
    <location>
        <begin position="120"/>
        <end position="341"/>
    </location>
</feature>
<evidence type="ECO:0000313" key="4">
    <source>
        <dbReference type="EMBL" id="MBA8924848.1"/>
    </source>
</evidence>
<dbReference type="InterPro" id="IPR024516">
    <property type="entry name" value="Mce_C"/>
</dbReference>
<feature type="domain" description="Mce/MlaD" evidence="2">
    <location>
        <begin position="40"/>
        <end position="115"/>
    </location>
</feature>
<dbReference type="Proteomes" id="UP000517916">
    <property type="component" value="Unassembled WGS sequence"/>
</dbReference>
<dbReference type="EMBL" id="JACJID010000002">
    <property type="protein sequence ID" value="MBA8924848.1"/>
    <property type="molecule type" value="Genomic_DNA"/>
</dbReference>